<keyword evidence="2" id="KW-0663">Pyridoxal phosphate</keyword>
<dbReference type="Gene3D" id="3.40.50.1100">
    <property type="match status" value="2"/>
</dbReference>
<dbReference type="GO" id="GO:0006567">
    <property type="term" value="P:L-threonine catabolic process"/>
    <property type="evidence" value="ECO:0007669"/>
    <property type="project" value="TreeGrafter"/>
</dbReference>
<dbReference type="Pfam" id="PF00291">
    <property type="entry name" value="PALP"/>
    <property type="match status" value="1"/>
</dbReference>
<dbReference type="InterPro" id="IPR050147">
    <property type="entry name" value="Ser/Thr_Dehydratase"/>
</dbReference>
<evidence type="ECO:0000313" key="5">
    <source>
        <dbReference type="EMBL" id="SVC95011.1"/>
    </source>
</evidence>
<evidence type="ECO:0000256" key="1">
    <source>
        <dbReference type="ARBA" id="ARBA00001933"/>
    </source>
</evidence>
<comment type="cofactor">
    <cofactor evidence="1">
        <name>pyridoxal 5'-phosphate</name>
        <dbReference type="ChEBI" id="CHEBI:597326"/>
    </cofactor>
</comment>
<evidence type="ECO:0000259" key="4">
    <source>
        <dbReference type="Pfam" id="PF00291"/>
    </source>
</evidence>
<dbReference type="EMBL" id="UINC01120492">
    <property type="protein sequence ID" value="SVC95011.1"/>
    <property type="molecule type" value="Genomic_DNA"/>
</dbReference>
<feature type="non-terminal residue" evidence="5">
    <location>
        <position position="287"/>
    </location>
</feature>
<dbReference type="InterPro" id="IPR036052">
    <property type="entry name" value="TrpB-like_PALP_sf"/>
</dbReference>
<evidence type="ECO:0000256" key="3">
    <source>
        <dbReference type="ARBA" id="ARBA00023239"/>
    </source>
</evidence>
<dbReference type="GO" id="GO:0004794">
    <property type="term" value="F:threonine deaminase activity"/>
    <property type="evidence" value="ECO:0007669"/>
    <property type="project" value="TreeGrafter"/>
</dbReference>
<protein>
    <recommendedName>
        <fullName evidence="4">Tryptophan synthase beta chain-like PALP domain-containing protein</fullName>
    </recommendedName>
</protein>
<evidence type="ECO:0000256" key="2">
    <source>
        <dbReference type="ARBA" id="ARBA00022898"/>
    </source>
</evidence>
<dbReference type="PANTHER" id="PTHR48078:SF6">
    <property type="entry name" value="L-THREONINE DEHYDRATASE CATABOLIC TDCB"/>
    <property type="match status" value="1"/>
</dbReference>
<dbReference type="GO" id="GO:0003941">
    <property type="term" value="F:L-serine ammonia-lyase activity"/>
    <property type="evidence" value="ECO:0007669"/>
    <property type="project" value="TreeGrafter"/>
</dbReference>
<name>A0A382REJ7_9ZZZZ</name>
<feature type="domain" description="Tryptophan synthase beta chain-like PALP" evidence="4">
    <location>
        <begin position="105"/>
        <end position="285"/>
    </location>
</feature>
<dbReference type="InterPro" id="IPR001926">
    <property type="entry name" value="TrpB-like_PALP"/>
</dbReference>
<sequence>MSGRPNVPKNTPKEYDILAAQTTPDQEGHSDMTSYLDHLECTQCGKDYPHAELIKVSPCCGKVLFARYDLSRLRSEVSRDVFAERPENMWRFAELLPVFKDENIVTLGEGATPLLEANALGKNLGMNSLFIKEEGLNPTGTFKARGLSAAISKAKELGVTGFTVPSAGNAAGAAAVYGARAGLGVKAYMPQDAPDANKKECLLADTELNLVDGHIGDAGRQAVAVADEENLFDLSTLKEPYRAEGKKTMALEIAMQLGWTMPDVIVYPTGGGTGIIGMHKGFKELLE</sequence>
<dbReference type="GO" id="GO:0009097">
    <property type="term" value="P:isoleucine biosynthetic process"/>
    <property type="evidence" value="ECO:0007669"/>
    <property type="project" value="TreeGrafter"/>
</dbReference>
<dbReference type="SUPFAM" id="SSF53686">
    <property type="entry name" value="Tryptophan synthase beta subunit-like PLP-dependent enzymes"/>
    <property type="match status" value="1"/>
</dbReference>
<organism evidence="5">
    <name type="scientific">marine metagenome</name>
    <dbReference type="NCBI Taxonomy" id="408172"/>
    <lineage>
        <taxon>unclassified sequences</taxon>
        <taxon>metagenomes</taxon>
        <taxon>ecological metagenomes</taxon>
    </lineage>
</organism>
<dbReference type="NCBIfam" id="NF006050">
    <property type="entry name" value="PRK08197.1"/>
    <property type="match status" value="1"/>
</dbReference>
<gene>
    <name evidence="5" type="ORF">METZ01_LOCUS347865</name>
</gene>
<dbReference type="PANTHER" id="PTHR48078">
    <property type="entry name" value="THREONINE DEHYDRATASE, MITOCHONDRIAL-RELATED"/>
    <property type="match status" value="1"/>
</dbReference>
<dbReference type="GO" id="GO:0006565">
    <property type="term" value="P:L-serine catabolic process"/>
    <property type="evidence" value="ECO:0007669"/>
    <property type="project" value="TreeGrafter"/>
</dbReference>
<reference evidence="5" key="1">
    <citation type="submission" date="2018-05" db="EMBL/GenBank/DDBJ databases">
        <authorList>
            <person name="Lanie J.A."/>
            <person name="Ng W.-L."/>
            <person name="Kazmierczak K.M."/>
            <person name="Andrzejewski T.M."/>
            <person name="Davidsen T.M."/>
            <person name="Wayne K.J."/>
            <person name="Tettelin H."/>
            <person name="Glass J.I."/>
            <person name="Rusch D."/>
            <person name="Podicherti R."/>
            <person name="Tsui H.-C.T."/>
            <person name="Winkler M.E."/>
        </authorList>
    </citation>
    <scope>NUCLEOTIDE SEQUENCE</scope>
</reference>
<keyword evidence="3" id="KW-0456">Lyase</keyword>
<proteinExistence type="predicted"/>
<accession>A0A382REJ7</accession>
<dbReference type="AlphaFoldDB" id="A0A382REJ7"/>